<sequence>MASDGMILTNHDHQIRVGVLTVSDSCFRNLAEDRSGINLKDLVHDPSLLGGMIVAYKIVPDEIDEIKETLVDWCDEKELNLILTTGGTGFAPRDVTPEATKEVIEREAPGMSLAMLMGSLNVTPLGMLSRPVCGIRGKTLIINLPGSKKGSQECFQFILPALPHAIDLLRDAVVKVKEAADELEDLPSPPPPLSPPPNSSPRRQTEDKGVQCEEEDEEKKDSGVASTEDSSSSHITAASIAAKVPGRRGERSFATYSAIPDSIISRGVQVLPRDTASLSTTPSESPRAQATSRLSTASCPTPKVQSRCSSKENILRSSHSAVDITKVARRHRMSPFPLTSMDKAFITVLEMTAVLGTEIINYRDGMGRVLAQDVYAKDNLPPFPASVKDGYAVRAADGPGDRFIIGESQAGEQPTHTVMPGQVMRVTTGAPIPCGADAVVQVEDTELLRESEDGTEELEVRILVQARPGQDIRPIGHDIKRGECVLAKGTHMGPSEIGLLATVGVTEVEVQKFPVVAVMSTGNELLNPEDDLHPGKIRDSNRSTLLATIQEHGYPTINLGIVGDNPDDLLNALNEGISRADVIITSGGVSMGEKDYLKQVLDIDLHAQIHFGRVFMKPGLPTTFATLDMDGARKLIFALPGNPVSAVVTCNLFVIPALRKMQGILDPRPTIIKARLSCDVKLDPRPEYHRCILTWHHQEPLPWAQSTGNQVSSRLMSMRSANGLLMLPPKTEQYVELHKGEVVDVMVIGRL</sequence>
<evidence type="ECO:0000256" key="11">
    <source>
        <dbReference type="ARBA" id="ARBA00022490"/>
    </source>
</evidence>
<dbReference type="FunFam" id="3.90.105.10:FF:000004">
    <property type="entry name" value="Molybdopterin molybdenumtransferase"/>
    <property type="match status" value="1"/>
</dbReference>
<dbReference type="Ensembl" id="ENSMMDT00005043658.1">
    <property type="protein sequence ID" value="ENSMMDP00005042790.1"/>
    <property type="gene ID" value="ENSMMDG00005017637.1"/>
</dbReference>
<keyword evidence="17 33" id="KW-0460">Magnesium</keyword>
<feature type="region of interest" description="Disordered" evidence="34">
    <location>
        <begin position="275"/>
        <end position="305"/>
    </location>
</feature>
<evidence type="ECO:0000256" key="1">
    <source>
        <dbReference type="ARBA" id="ARBA00001946"/>
    </source>
</evidence>
<keyword evidence="12 33" id="KW-0500">Molybdenum</keyword>
<accession>A0A667ZIK2</accession>
<evidence type="ECO:0000256" key="12">
    <source>
        <dbReference type="ARBA" id="ARBA00022505"/>
    </source>
</evidence>
<evidence type="ECO:0000256" key="29">
    <source>
        <dbReference type="ARBA" id="ARBA00055539"/>
    </source>
</evidence>
<name>A0A667ZIK2_9TELE</name>
<proteinExistence type="inferred from homology"/>
<evidence type="ECO:0000256" key="13">
    <source>
        <dbReference type="ARBA" id="ARBA00022679"/>
    </source>
</evidence>
<evidence type="ECO:0000256" key="19">
    <source>
        <dbReference type="ARBA" id="ARBA00023136"/>
    </source>
</evidence>
<feature type="compositionally biased region" description="Pro residues" evidence="34">
    <location>
        <begin position="187"/>
        <end position="199"/>
    </location>
</feature>
<keyword evidence="21" id="KW-0206">Cytoskeleton</keyword>
<evidence type="ECO:0000256" key="17">
    <source>
        <dbReference type="ARBA" id="ARBA00022842"/>
    </source>
</evidence>
<evidence type="ECO:0000256" key="16">
    <source>
        <dbReference type="ARBA" id="ARBA00022840"/>
    </source>
</evidence>
<evidence type="ECO:0000256" key="24">
    <source>
        <dbReference type="ARBA" id="ARBA00023273"/>
    </source>
</evidence>
<dbReference type="Gene3D" id="2.40.340.10">
    <property type="entry name" value="MoeA, C-terminal, domain IV"/>
    <property type="match status" value="1"/>
</dbReference>
<comment type="cofactor">
    <cofactor evidence="1 33">
        <name>Mg(2+)</name>
        <dbReference type="ChEBI" id="CHEBI:18420"/>
    </cofactor>
</comment>
<dbReference type="GeneTree" id="ENSGT00390000016577"/>
<evidence type="ECO:0000256" key="4">
    <source>
        <dbReference type="ARBA" id="ARBA00004514"/>
    </source>
</evidence>
<evidence type="ECO:0000256" key="5">
    <source>
        <dbReference type="ARBA" id="ARBA00005046"/>
    </source>
</evidence>
<comment type="function">
    <text evidence="33">Catalyzes two steps in the biosynthesis of the molybdenum cofactor. In the first step, molybdopterin is adenylated. Subsequently, molybdate is inserted into adenylated molybdopterin and AMP is released.</text>
</comment>
<dbReference type="InterPro" id="IPR038987">
    <property type="entry name" value="MoeA-like"/>
</dbReference>
<comment type="similarity">
    <text evidence="7">In the C-terminal section; belongs to the MoeA family.</text>
</comment>
<dbReference type="GO" id="GO:0061598">
    <property type="term" value="F:molybdopterin adenylyltransferase activity"/>
    <property type="evidence" value="ECO:0007669"/>
    <property type="project" value="UniProtKB-UniRule"/>
</dbReference>
<dbReference type="FunFam" id="3.40.980.10:FF:000002">
    <property type="entry name" value="Molybdopterin molybdenumtransferase"/>
    <property type="match status" value="1"/>
</dbReference>
<feature type="domain" description="MoaB/Mog" evidence="35">
    <location>
        <begin position="517"/>
        <end position="660"/>
    </location>
</feature>
<dbReference type="PANTHER" id="PTHR10192">
    <property type="entry name" value="MOLYBDOPTERIN BIOSYNTHESIS PROTEIN"/>
    <property type="match status" value="1"/>
</dbReference>
<evidence type="ECO:0000256" key="7">
    <source>
        <dbReference type="ARBA" id="ARBA00008339"/>
    </source>
</evidence>
<dbReference type="PANTHER" id="PTHR10192:SF32">
    <property type="entry name" value="GEPHYRIN B ISOFORM X1"/>
    <property type="match status" value="1"/>
</dbReference>
<dbReference type="FunFam" id="2.170.190.11:FF:000001">
    <property type="entry name" value="Molybdopterin molybdenumtransferase"/>
    <property type="match status" value="1"/>
</dbReference>
<evidence type="ECO:0000256" key="15">
    <source>
        <dbReference type="ARBA" id="ARBA00022741"/>
    </source>
</evidence>
<dbReference type="GO" id="GO:0005524">
    <property type="term" value="F:ATP binding"/>
    <property type="evidence" value="ECO:0007669"/>
    <property type="project" value="UniProtKB-UniRule"/>
</dbReference>
<keyword evidence="14 33" id="KW-0479">Metal-binding</keyword>
<comment type="pathway">
    <text evidence="5 33">Cofactor biosynthesis; molybdopterin biosynthesis.</text>
</comment>
<dbReference type="NCBIfam" id="NF045515">
    <property type="entry name" value="Glp_gephyrin"/>
    <property type="match status" value="1"/>
</dbReference>
<dbReference type="Pfam" id="PF03454">
    <property type="entry name" value="MoeA_C"/>
    <property type="match status" value="1"/>
</dbReference>
<evidence type="ECO:0000256" key="9">
    <source>
        <dbReference type="ARBA" id="ARBA00013269"/>
    </source>
</evidence>
<evidence type="ECO:0000256" key="26">
    <source>
        <dbReference type="ARBA" id="ARBA00034105"/>
    </source>
</evidence>
<dbReference type="GO" id="GO:0030425">
    <property type="term" value="C:dendrite"/>
    <property type="evidence" value="ECO:0007669"/>
    <property type="project" value="UniProtKB-SubCell"/>
</dbReference>
<evidence type="ECO:0000256" key="23">
    <source>
        <dbReference type="ARBA" id="ARBA00023268"/>
    </source>
</evidence>
<dbReference type="GO" id="GO:0007529">
    <property type="term" value="P:establishment of synaptic specificity at neuromuscular junction"/>
    <property type="evidence" value="ECO:0007669"/>
    <property type="project" value="TreeGrafter"/>
</dbReference>
<dbReference type="SUPFAM" id="SSF53218">
    <property type="entry name" value="Molybdenum cofactor biosynthesis proteins"/>
    <property type="match status" value="2"/>
</dbReference>
<dbReference type="FunFam" id="2.40.340.10:FF:000001">
    <property type="entry name" value="Molybdopterin molybdenumtransferase"/>
    <property type="match status" value="1"/>
</dbReference>
<dbReference type="GO" id="GO:0006777">
    <property type="term" value="P:Mo-molybdopterin cofactor biosynthetic process"/>
    <property type="evidence" value="ECO:0007669"/>
    <property type="project" value="UniProtKB-UniRule"/>
</dbReference>
<dbReference type="InterPro" id="IPR001453">
    <property type="entry name" value="MoaB/Mog_dom"/>
</dbReference>
<evidence type="ECO:0000256" key="10">
    <source>
        <dbReference type="ARBA" id="ARBA00022475"/>
    </source>
</evidence>
<evidence type="ECO:0000256" key="18">
    <source>
        <dbReference type="ARBA" id="ARBA00023018"/>
    </source>
</evidence>
<evidence type="ECO:0000256" key="21">
    <source>
        <dbReference type="ARBA" id="ARBA00023212"/>
    </source>
</evidence>
<keyword evidence="23" id="KW-0511">Multifunctional enzyme</keyword>
<dbReference type="UniPathway" id="UPA00344"/>
<keyword evidence="16" id="KW-0067">ATP-binding</keyword>
<evidence type="ECO:0000256" key="14">
    <source>
        <dbReference type="ARBA" id="ARBA00022723"/>
    </source>
</evidence>
<dbReference type="Pfam" id="PF03453">
    <property type="entry name" value="MoeA_N"/>
    <property type="match status" value="1"/>
</dbReference>
<dbReference type="GO" id="GO:0005856">
    <property type="term" value="C:cytoskeleton"/>
    <property type="evidence" value="ECO:0007669"/>
    <property type="project" value="UniProtKB-SubCell"/>
</dbReference>
<gene>
    <name evidence="36" type="primary">GPHN</name>
    <name evidence="36" type="synonym">gphnb</name>
</gene>
<dbReference type="NCBIfam" id="TIGR00177">
    <property type="entry name" value="molyb_syn"/>
    <property type="match status" value="2"/>
</dbReference>
<keyword evidence="11" id="KW-0963">Cytoplasm</keyword>
<dbReference type="InterPro" id="IPR008284">
    <property type="entry name" value="MoCF_biosynth_CS"/>
</dbReference>
<dbReference type="SUPFAM" id="SSF63867">
    <property type="entry name" value="MoeA C-terminal domain-like"/>
    <property type="match status" value="1"/>
</dbReference>
<dbReference type="Proteomes" id="UP000472263">
    <property type="component" value="Chromosome 24"/>
</dbReference>
<dbReference type="FunFam" id="3.40.980.10:FF:000001">
    <property type="entry name" value="Molybdopterin molybdenumtransferase"/>
    <property type="match status" value="1"/>
</dbReference>
<keyword evidence="25" id="KW-0449">Lipoprotein</keyword>
<evidence type="ECO:0000256" key="2">
    <source>
        <dbReference type="ARBA" id="ARBA00004245"/>
    </source>
</evidence>
<keyword evidence="18" id="KW-0770">Synapse</keyword>
<evidence type="ECO:0000256" key="6">
    <source>
        <dbReference type="ARBA" id="ARBA00007589"/>
    </source>
</evidence>
<dbReference type="EC" id="2.10.1.1" evidence="9"/>
<dbReference type="InterPro" id="IPR005110">
    <property type="entry name" value="MoeA_linker/N"/>
</dbReference>
<dbReference type="CDD" id="cd00886">
    <property type="entry name" value="MogA_MoaB"/>
    <property type="match status" value="1"/>
</dbReference>
<comment type="catalytic activity">
    <reaction evidence="27">
        <text>adenylyl-molybdopterin + molybdate = Mo-molybdopterin + AMP + H(+)</text>
        <dbReference type="Rhea" id="RHEA:35047"/>
        <dbReference type="ChEBI" id="CHEBI:15378"/>
        <dbReference type="ChEBI" id="CHEBI:36264"/>
        <dbReference type="ChEBI" id="CHEBI:62727"/>
        <dbReference type="ChEBI" id="CHEBI:71302"/>
        <dbReference type="ChEBI" id="CHEBI:456215"/>
        <dbReference type="EC" id="2.10.1.1"/>
    </reaction>
    <physiologicalReaction direction="left-to-right" evidence="27">
        <dbReference type="Rhea" id="RHEA:35048"/>
    </physiologicalReaction>
</comment>
<evidence type="ECO:0000313" key="36">
    <source>
        <dbReference type="Ensembl" id="ENSMMDP00005042790.1"/>
    </source>
</evidence>
<keyword evidence="37" id="KW-1185">Reference proteome</keyword>
<dbReference type="GO" id="GO:0072579">
    <property type="term" value="P:glycine receptor clustering"/>
    <property type="evidence" value="ECO:0007669"/>
    <property type="project" value="TreeGrafter"/>
</dbReference>
<evidence type="ECO:0000256" key="3">
    <source>
        <dbReference type="ARBA" id="ARBA00004279"/>
    </source>
</evidence>
<evidence type="ECO:0000256" key="28">
    <source>
        <dbReference type="ARBA" id="ARBA00051501"/>
    </source>
</evidence>
<evidence type="ECO:0000259" key="35">
    <source>
        <dbReference type="SMART" id="SM00852"/>
    </source>
</evidence>
<keyword evidence="19" id="KW-0472">Membrane</keyword>
<feature type="domain" description="MoaB/Mog" evidence="35">
    <location>
        <begin position="18"/>
        <end position="165"/>
    </location>
</feature>
<evidence type="ECO:0000256" key="8">
    <source>
        <dbReference type="ARBA" id="ARBA00012509"/>
    </source>
</evidence>
<comment type="function">
    <text evidence="30">Microtubule-associated protein involved in membrane protein-cytoskeleton interactions. It is thought to anchor the inhibitory glycine receptor (GLYR) to subsynaptic microtubules. Acts as a major instructive molecule at inhibitory synapses, where it also clusters GABA type A receptors.</text>
</comment>
<dbReference type="InterPro" id="IPR036425">
    <property type="entry name" value="MoaB/Mog-like_dom_sf"/>
</dbReference>
<comment type="similarity">
    <text evidence="6">In the N-terminal section; belongs to the MoaB/Mog family.</text>
</comment>
<dbReference type="Gene3D" id="3.90.105.10">
    <property type="entry name" value="Molybdopterin biosynthesis moea protein, domain 2"/>
    <property type="match status" value="1"/>
</dbReference>
<evidence type="ECO:0000313" key="37">
    <source>
        <dbReference type="Proteomes" id="UP000472263"/>
    </source>
</evidence>
<comment type="function">
    <text evidence="29">Also has a catalytic activity and catalyzes two steps in the biosynthesis of the molybdenum cofactor. In the first step, molybdopterin is adenylated. Subsequently, molybdate is inserted into adenylated molybdopterin and AMP is released.</text>
</comment>
<evidence type="ECO:0000256" key="33">
    <source>
        <dbReference type="RuleBase" id="RU365090"/>
    </source>
</evidence>
<dbReference type="GO" id="GO:0097112">
    <property type="term" value="P:gamma-aminobutyric acid receptor clustering"/>
    <property type="evidence" value="ECO:0007669"/>
    <property type="project" value="TreeGrafter"/>
</dbReference>
<evidence type="ECO:0000256" key="22">
    <source>
        <dbReference type="ARBA" id="ARBA00023257"/>
    </source>
</evidence>
<dbReference type="GO" id="GO:0098970">
    <property type="term" value="P:postsynaptic neurotransmitter receptor diffusion trapping"/>
    <property type="evidence" value="ECO:0007669"/>
    <property type="project" value="TreeGrafter"/>
</dbReference>
<evidence type="ECO:0000256" key="31">
    <source>
        <dbReference type="ARBA" id="ARBA00060421"/>
    </source>
</evidence>
<organism evidence="36 37">
    <name type="scientific">Myripristis murdjan</name>
    <name type="common">pinecone soldierfish</name>
    <dbReference type="NCBI Taxonomy" id="586833"/>
    <lineage>
        <taxon>Eukaryota</taxon>
        <taxon>Metazoa</taxon>
        <taxon>Chordata</taxon>
        <taxon>Craniata</taxon>
        <taxon>Vertebrata</taxon>
        <taxon>Euteleostomi</taxon>
        <taxon>Actinopterygii</taxon>
        <taxon>Neopterygii</taxon>
        <taxon>Teleostei</taxon>
        <taxon>Neoteleostei</taxon>
        <taxon>Acanthomorphata</taxon>
        <taxon>Holocentriformes</taxon>
        <taxon>Holocentridae</taxon>
        <taxon>Myripristis</taxon>
    </lineage>
</organism>
<evidence type="ECO:0000256" key="32">
    <source>
        <dbReference type="ARBA" id="ARBA00073890"/>
    </source>
</evidence>
<feature type="region of interest" description="Disordered" evidence="34">
    <location>
        <begin position="180"/>
        <end position="249"/>
    </location>
</feature>
<feature type="compositionally biased region" description="Polar residues" evidence="34">
    <location>
        <begin position="276"/>
        <end position="305"/>
    </location>
</feature>
<dbReference type="AlphaFoldDB" id="A0A667ZIK2"/>
<dbReference type="SMART" id="SM00852">
    <property type="entry name" value="MoCF_biosynth"/>
    <property type="match status" value="2"/>
</dbReference>
<dbReference type="GO" id="GO:0061599">
    <property type="term" value="F:molybdopterin molybdotransferase activity"/>
    <property type="evidence" value="ECO:0007669"/>
    <property type="project" value="UniProtKB-UniRule"/>
</dbReference>
<dbReference type="GO" id="GO:0014069">
    <property type="term" value="C:postsynaptic density"/>
    <property type="evidence" value="ECO:0007669"/>
    <property type="project" value="UniProtKB-SubCell"/>
</dbReference>
<feature type="compositionally biased region" description="Low complexity" evidence="34">
    <location>
        <begin position="230"/>
        <end position="242"/>
    </location>
</feature>
<dbReference type="Gene3D" id="2.170.190.11">
    <property type="entry name" value="Molybdopterin biosynthesis moea protein, domain 3"/>
    <property type="match status" value="1"/>
</dbReference>
<evidence type="ECO:0000256" key="20">
    <source>
        <dbReference type="ARBA" id="ARBA00023150"/>
    </source>
</evidence>
<keyword evidence="15" id="KW-0547">Nucleotide-binding</keyword>
<protein>
    <recommendedName>
        <fullName evidence="32">Gephyrin</fullName>
        <ecNumber evidence="9">2.10.1.1</ecNumber>
        <ecNumber evidence="8">2.7.7.75</ecNumber>
    </recommendedName>
</protein>
<dbReference type="InterPro" id="IPR005111">
    <property type="entry name" value="MoeA_C_domain_IV"/>
</dbReference>
<keyword evidence="10" id="KW-1003">Cell membrane</keyword>
<evidence type="ECO:0000256" key="30">
    <source>
        <dbReference type="ARBA" id="ARBA00059974"/>
    </source>
</evidence>
<comment type="similarity">
    <text evidence="33">Belongs to the MoeA family.</text>
</comment>
<dbReference type="EC" id="2.7.7.75" evidence="8"/>
<comment type="subcellular location">
    <subcellularLocation>
        <location evidence="3">Cell projection</location>
        <location evidence="3">Dendrite</location>
    </subcellularLocation>
    <subcellularLocation>
        <location evidence="2">Cytoplasm</location>
        <location evidence="2">Cytoskeleton</location>
    </subcellularLocation>
    <subcellularLocation>
        <location evidence="4">Cytoplasm</location>
        <location evidence="4">Cytosol</location>
    </subcellularLocation>
    <subcellularLocation>
        <location evidence="31">Postsynaptic cell membrane</location>
        <topology evidence="31">Lipid-anchor</topology>
        <orientation evidence="31">Cytoplasmic side</orientation>
    </subcellularLocation>
    <subcellularLocation>
        <location evidence="26">Postsynaptic density</location>
    </subcellularLocation>
</comment>
<reference evidence="36" key="2">
    <citation type="submission" date="2025-08" db="UniProtKB">
        <authorList>
            <consortium name="Ensembl"/>
        </authorList>
    </citation>
    <scope>IDENTIFICATION</scope>
</reference>
<dbReference type="PROSITE" id="PS01079">
    <property type="entry name" value="MOCF_BIOSYNTHESIS_2"/>
    <property type="match status" value="1"/>
</dbReference>
<dbReference type="CDD" id="cd00887">
    <property type="entry name" value="MoeA"/>
    <property type="match status" value="1"/>
</dbReference>
<keyword evidence="22" id="KW-0628">Postsynaptic cell membrane</keyword>
<dbReference type="SUPFAM" id="SSF63882">
    <property type="entry name" value="MoeA N-terminal region -like"/>
    <property type="match status" value="1"/>
</dbReference>
<keyword evidence="13 33" id="KW-0808">Transferase</keyword>
<dbReference type="GO" id="GO:0099634">
    <property type="term" value="C:postsynaptic specialization membrane"/>
    <property type="evidence" value="ECO:0007669"/>
    <property type="project" value="GOC"/>
</dbReference>
<reference evidence="36" key="1">
    <citation type="submission" date="2019-06" db="EMBL/GenBank/DDBJ databases">
        <authorList>
            <consortium name="Wellcome Sanger Institute Data Sharing"/>
        </authorList>
    </citation>
    <scope>NUCLEOTIDE SEQUENCE [LARGE SCALE GENOMIC DNA]</scope>
</reference>
<keyword evidence="24" id="KW-0966">Cell projection</keyword>
<reference evidence="36" key="3">
    <citation type="submission" date="2025-09" db="UniProtKB">
        <authorList>
            <consortium name="Ensembl"/>
        </authorList>
    </citation>
    <scope>IDENTIFICATION</scope>
</reference>
<dbReference type="Pfam" id="PF00994">
    <property type="entry name" value="MoCF_biosynth"/>
    <property type="match status" value="2"/>
</dbReference>
<keyword evidence="20 33" id="KW-0501">Molybdenum cofactor biosynthesis</keyword>
<evidence type="ECO:0000256" key="25">
    <source>
        <dbReference type="ARBA" id="ARBA00023288"/>
    </source>
</evidence>
<comment type="catalytic activity">
    <reaction evidence="28">
        <text>molybdopterin + ATP + H(+) = adenylyl-molybdopterin + diphosphate</text>
        <dbReference type="Rhea" id="RHEA:31331"/>
        <dbReference type="ChEBI" id="CHEBI:15378"/>
        <dbReference type="ChEBI" id="CHEBI:30616"/>
        <dbReference type="ChEBI" id="CHEBI:33019"/>
        <dbReference type="ChEBI" id="CHEBI:58698"/>
        <dbReference type="ChEBI" id="CHEBI:62727"/>
        <dbReference type="EC" id="2.7.7.75"/>
    </reaction>
    <physiologicalReaction direction="left-to-right" evidence="28">
        <dbReference type="Rhea" id="RHEA:31332"/>
    </physiologicalReaction>
</comment>
<dbReference type="GO" id="GO:0046872">
    <property type="term" value="F:metal ion binding"/>
    <property type="evidence" value="ECO:0007669"/>
    <property type="project" value="UniProtKB-UniRule"/>
</dbReference>
<evidence type="ECO:0000256" key="34">
    <source>
        <dbReference type="SAM" id="MobiDB-lite"/>
    </source>
</evidence>
<dbReference type="GO" id="GO:0005829">
    <property type="term" value="C:cytosol"/>
    <property type="evidence" value="ECO:0007669"/>
    <property type="project" value="UniProtKB-SubCell"/>
</dbReference>
<dbReference type="InterPro" id="IPR036135">
    <property type="entry name" value="MoeA_linker/N_sf"/>
</dbReference>
<evidence type="ECO:0000256" key="27">
    <source>
        <dbReference type="ARBA" id="ARBA00050229"/>
    </source>
</evidence>
<dbReference type="Gene3D" id="3.40.980.10">
    <property type="entry name" value="MoaB/Mog-like domain"/>
    <property type="match status" value="2"/>
</dbReference>
<dbReference type="PROSITE" id="PS01078">
    <property type="entry name" value="MOCF_BIOSYNTHESIS_1"/>
    <property type="match status" value="1"/>
</dbReference>
<dbReference type="InterPro" id="IPR036688">
    <property type="entry name" value="MoeA_C_domain_IV_sf"/>
</dbReference>